<dbReference type="OrthoDB" id="6329284at2759"/>
<protein>
    <recommendedName>
        <fullName evidence="2">CENP-V/GFA domain-containing protein</fullName>
    </recommendedName>
</protein>
<dbReference type="AlphaFoldDB" id="A0A177A8X7"/>
<dbReference type="SUPFAM" id="SSF51316">
    <property type="entry name" value="Mss4-like"/>
    <property type="match status" value="1"/>
</dbReference>
<proteinExistence type="predicted"/>
<dbReference type="InterPro" id="IPR011057">
    <property type="entry name" value="Mss4-like_sf"/>
</dbReference>
<evidence type="ECO:0000313" key="1">
    <source>
        <dbReference type="EMBL" id="OAF58180.1"/>
    </source>
</evidence>
<gene>
    <name evidence="1" type="ORF">VC83_06474</name>
</gene>
<dbReference type="Proteomes" id="UP000077154">
    <property type="component" value="Unassembled WGS sequence"/>
</dbReference>
<dbReference type="GeneID" id="36289533"/>
<reference evidence="1" key="1">
    <citation type="submission" date="2016-03" db="EMBL/GenBank/DDBJ databases">
        <title>Updated assembly of Pseudogymnoascus destructans, the fungus causing white-nose syndrome of bats.</title>
        <authorList>
            <person name="Palmer J.M."/>
            <person name="Drees K.P."/>
            <person name="Foster J.T."/>
            <person name="Lindner D.L."/>
        </authorList>
    </citation>
    <scope>NUCLEOTIDE SEQUENCE [LARGE SCALE GENOMIC DNA]</scope>
    <source>
        <strain evidence="1">20631-21</strain>
    </source>
</reference>
<sequence>MSTPTKITRGCLCKAVRYEVNLPEDHDFKASLHLDLPIRPAAPLANYQVIKDNMRWFCTSCGSYLAWEGNGIKGTRWKFSVAHGVRG</sequence>
<dbReference type="EMBL" id="KV441397">
    <property type="protein sequence ID" value="OAF58180.1"/>
    <property type="molecule type" value="Genomic_DNA"/>
</dbReference>
<organism evidence="1">
    <name type="scientific">Pseudogymnoascus destructans</name>
    <dbReference type="NCBI Taxonomy" id="655981"/>
    <lineage>
        <taxon>Eukaryota</taxon>
        <taxon>Fungi</taxon>
        <taxon>Dikarya</taxon>
        <taxon>Ascomycota</taxon>
        <taxon>Pezizomycotina</taxon>
        <taxon>Leotiomycetes</taxon>
        <taxon>Thelebolales</taxon>
        <taxon>Thelebolaceae</taxon>
        <taxon>Pseudogymnoascus</taxon>
    </lineage>
</organism>
<dbReference type="RefSeq" id="XP_024323465.1">
    <property type="nucleotide sequence ID" value="XM_024470074.1"/>
</dbReference>
<evidence type="ECO:0008006" key="2">
    <source>
        <dbReference type="Google" id="ProtNLM"/>
    </source>
</evidence>
<name>A0A177A8X7_9PEZI</name>
<accession>A0A177A8X7</accession>